<evidence type="ECO:0000313" key="9">
    <source>
        <dbReference type="Proteomes" id="UP000775547"/>
    </source>
</evidence>
<keyword evidence="3" id="KW-0833">Ubl conjugation pathway</keyword>
<evidence type="ECO:0000256" key="1">
    <source>
        <dbReference type="ARBA" id="ARBA00004123"/>
    </source>
</evidence>
<evidence type="ECO:0000256" key="2">
    <source>
        <dbReference type="ARBA" id="ARBA00022679"/>
    </source>
</evidence>
<dbReference type="EMBL" id="JABCKV010000039">
    <property type="protein sequence ID" value="KAG5645483.1"/>
    <property type="molecule type" value="Genomic_DNA"/>
</dbReference>
<evidence type="ECO:0000259" key="7">
    <source>
        <dbReference type="Pfam" id="PF17979"/>
    </source>
</evidence>
<dbReference type="Pfam" id="PF17979">
    <property type="entry name" value="zf-CRD"/>
    <property type="match status" value="1"/>
</dbReference>
<dbReference type="GO" id="GO:0016567">
    <property type="term" value="P:protein ubiquitination"/>
    <property type="evidence" value="ECO:0007669"/>
    <property type="project" value="TreeGrafter"/>
</dbReference>
<gene>
    <name evidence="8" type="ORF">DXG03_006028</name>
</gene>
<sequence length="467" mass="51514">MSEPEALQTPAPLIDATTNTPTSREPFSGGFLKRRASSSFEGLGGGASRKRVKDDRNFAGEDLGVSHADLPVIGSTLADDLAQDLQCGCCSELVYQPVLVNPCQHFFCGRMEERIAQHAAASLLSSPHSVPYKRERQQADEIYKLGQSMRIPPPREPSPEANVDPPTDFARPCPHCLAGNPYGWRCPQPIPDPNTDLDHAWHLDEGAPPGHAHCGNCENLLATRAPTTTKCDLCQVFFCGIGVQGRCLAAPLLSQHPHGLSDISDLIQSPDVYDCFENNIIEAEIMFDYLTTQMITPRHIYREIVNHIQSQPRRFQPLMEMELFSDIHGVTPDTDPDPEAPRKNICRQCAAEVFMSGLIEWWIRERQKGFLEGHIMTKKDCQEGRECDRQTDLAHAREFNHMIARPQPQLAASAPPATEPAPAAPTSEAMSVPVPAAVSAPTEAQPTNLWNLFAREAAQEVADQPQP</sequence>
<feature type="region of interest" description="Disordered" evidence="6">
    <location>
        <begin position="1"/>
        <end position="53"/>
    </location>
</feature>
<keyword evidence="5" id="KW-0131">Cell cycle</keyword>
<keyword evidence="9" id="KW-1185">Reference proteome</keyword>
<dbReference type="Gene3D" id="3.30.40.10">
    <property type="entry name" value="Zinc/RING finger domain, C3HC4 (zinc finger)"/>
    <property type="match status" value="1"/>
</dbReference>
<dbReference type="AlphaFoldDB" id="A0A9P7GB44"/>
<dbReference type="GO" id="GO:0004842">
    <property type="term" value="F:ubiquitin-protein transferase activity"/>
    <property type="evidence" value="ECO:0007669"/>
    <property type="project" value="TreeGrafter"/>
</dbReference>
<reference evidence="8" key="1">
    <citation type="submission" date="2020-07" db="EMBL/GenBank/DDBJ databases">
        <authorList>
            <person name="Nieuwenhuis M."/>
            <person name="Van De Peppel L.J.J."/>
        </authorList>
    </citation>
    <scope>NUCLEOTIDE SEQUENCE</scope>
    <source>
        <strain evidence="8">AP01</strain>
        <tissue evidence="8">Mycelium</tissue>
    </source>
</reference>
<dbReference type="Proteomes" id="UP000775547">
    <property type="component" value="Unassembled WGS sequence"/>
</dbReference>
<dbReference type="PANTHER" id="PTHR16079:SF4">
    <property type="entry name" value="E3 UBIQUITIN-PROTEIN LIGASE CHFR"/>
    <property type="match status" value="1"/>
</dbReference>
<evidence type="ECO:0000256" key="4">
    <source>
        <dbReference type="ARBA" id="ARBA00023242"/>
    </source>
</evidence>
<dbReference type="InterPro" id="IPR052256">
    <property type="entry name" value="E3_ubiquitin-ligase_CHFR"/>
</dbReference>
<evidence type="ECO:0000256" key="3">
    <source>
        <dbReference type="ARBA" id="ARBA00022786"/>
    </source>
</evidence>
<proteinExistence type="predicted"/>
<dbReference type="GO" id="GO:0006511">
    <property type="term" value="P:ubiquitin-dependent protein catabolic process"/>
    <property type="evidence" value="ECO:0007669"/>
    <property type="project" value="TreeGrafter"/>
</dbReference>
<evidence type="ECO:0000256" key="5">
    <source>
        <dbReference type="ARBA" id="ARBA00023306"/>
    </source>
</evidence>
<reference evidence="8" key="2">
    <citation type="submission" date="2021-10" db="EMBL/GenBank/DDBJ databases">
        <title>Phylogenomics reveals ancestral predisposition of the termite-cultivated fungus Termitomyces towards a domesticated lifestyle.</title>
        <authorList>
            <person name="Auxier B."/>
            <person name="Grum-Grzhimaylo A."/>
            <person name="Cardenas M.E."/>
            <person name="Lodge J.D."/>
            <person name="Laessoe T."/>
            <person name="Pedersen O."/>
            <person name="Smith M.E."/>
            <person name="Kuyper T.W."/>
            <person name="Franco-Molano E.A."/>
            <person name="Baroni T.J."/>
            <person name="Aanen D.K."/>
        </authorList>
    </citation>
    <scope>NUCLEOTIDE SEQUENCE</scope>
    <source>
        <strain evidence="8">AP01</strain>
        <tissue evidence="8">Mycelium</tissue>
    </source>
</reference>
<evidence type="ECO:0000256" key="6">
    <source>
        <dbReference type="SAM" id="MobiDB-lite"/>
    </source>
</evidence>
<organism evidence="8 9">
    <name type="scientific">Asterophora parasitica</name>
    <dbReference type="NCBI Taxonomy" id="117018"/>
    <lineage>
        <taxon>Eukaryota</taxon>
        <taxon>Fungi</taxon>
        <taxon>Dikarya</taxon>
        <taxon>Basidiomycota</taxon>
        <taxon>Agaricomycotina</taxon>
        <taxon>Agaricomycetes</taxon>
        <taxon>Agaricomycetidae</taxon>
        <taxon>Agaricales</taxon>
        <taxon>Tricholomatineae</taxon>
        <taxon>Lyophyllaceae</taxon>
        <taxon>Asterophora</taxon>
    </lineage>
</organism>
<dbReference type="GO" id="GO:0005634">
    <property type="term" value="C:nucleus"/>
    <property type="evidence" value="ECO:0007669"/>
    <property type="project" value="UniProtKB-SubCell"/>
</dbReference>
<keyword evidence="2" id="KW-0808">Transferase</keyword>
<dbReference type="OrthoDB" id="1305878at2759"/>
<dbReference type="InterPro" id="IPR040909">
    <property type="entry name" value="CHFR_Znf-CRD"/>
</dbReference>
<evidence type="ECO:0000313" key="8">
    <source>
        <dbReference type="EMBL" id="KAG5645483.1"/>
    </source>
</evidence>
<keyword evidence="4" id="KW-0539">Nucleus</keyword>
<dbReference type="PANTHER" id="PTHR16079">
    <property type="entry name" value="UBIQUITIN LIGASE PROTEIN CHFR"/>
    <property type="match status" value="1"/>
</dbReference>
<protein>
    <recommendedName>
        <fullName evidence="7">E3 ubiquitin-protein ligase CHFR cysteine rich domain-containing protein</fullName>
    </recommendedName>
</protein>
<accession>A0A9P7GB44</accession>
<dbReference type="InterPro" id="IPR013083">
    <property type="entry name" value="Znf_RING/FYVE/PHD"/>
</dbReference>
<dbReference type="SUPFAM" id="SSF57850">
    <property type="entry name" value="RING/U-box"/>
    <property type="match status" value="1"/>
</dbReference>
<feature type="domain" description="E3 ubiquitin-protein ligase CHFR cysteine rich" evidence="7">
    <location>
        <begin position="211"/>
        <end position="360"/>
    </location>
</feature>
<comment type="caution">
    <text evidence="8">The sequence shown here is derived from an EMBL/GenBank/DDBJ whole genome shotgun (WGS) entry which is preliminary data.</text>
</comment>
<feature type="region of interest" description="Disordered" evidence="6">
    <location>
        <begin position="409"/>
        <end position="430"/>
    </location>
</feature>
<comment type="subcellular location">
    <subcellularLocation>
        <location evidence="1">Nucleus</location>
    </subcellularLocation>
</comment>
<feature type="compositionally biased region" description="Polar residues" evidence="6">
    <location>
        <begin position="16"/>
        <end position="25"/>
    </location>
</feature>
<name>A0A9P7GB44_9AGAR</name>